<dbReference type="InterPro" id="IPR052179">
    <property type="entry name" value="DD-CPase-like"/>
</dbReference>
<dbReference type="InterPro" id="IPR003709">
    <property type="entry name" value="VanY-like_core_dom"/>
</dbReference>
<protein>
    <submittedName>
        <fullName evidence="2">M15 family metallopeptidase</fullName>
    </submittedName>
</protein>
<evidence type="ECO:0000313" key="3">
    <source>
        <dbReference type="Proteomes" id="UP000654279"/>
    </source>
</evidence>
<dbReference type="SUPFAM" id="SSF55166">
    <property type="entry name" value="Hedgehog/DD-peptidase"/>
    <property type="match status" value="1"/>
</dbReference>
<dbReference type="GO" id="GO:0006508">
    <property type="term" value="P:proteolysis"/>
    <property type="evidence" value="ECO:0007669"/>
    <property type="project" value="InterPro"/>
</dbReference>
<dbReference type="PANTHER" id="PTHR34385">
    <property type="entry name" value="D-ALANYL-D-ALANINE CARBOXYPEPTIDASE"/>
    <property type="match status" value="1"/>
</dbReference>
<evidence type="ECO:0000313" key="2">
    <source>
        <dbReference type="EMBL" id="MBC8528389.1"/>
    </source>
</evidence>
<dbReference type="PANTHER" id="PTHR34385:SF1">
    <property type="entry name" value="PEPTIDOGLYCAN L-ALANYL-D-GLUTAMATE ENDOPEPTIDASE CWLK"/>
    <property type="match status" value="1"/>
</dbReference>
<dbReference type="AlphaFoldDB" id="A0A926CZU0"/>
<dbReference type="CDD" id="cd14849">
    <property type="entry name" value="DD-dipeptidase_VanXYc"/>
    <property type="match status" value="1"/>
</dbReference>
<dbReference type="GO" id="GO:0008233">
    <property type="term" value="F:peptidase activity"/>
    <property type="evidence" value="ECO:0007669"/>
    <property type="project" value="InterPro"/>
</dbReference>
<dbReference type="Pfam" id="PF02557">
    <property type="entry name" value="VanY"/>
    <property type="match status" value="1"/>
</dbReference>
<organism evidence="2 3">
    <name type="scientific">Luoshenia tenuis</name>
    <dbReference type="NCBI Taxonomy" id="2763654"/>
    <lineage>
        <taxon>Bacteria</taxon>
        <taxon>Bacillati</taxon>
        <taxon>Bacillota</taxon>
        <taxon>Clostridia</taxon>
        <taxon>Christensenellales</taxon>
        <taxon>Christensenellaceae</taxon>
        <taxon>Luoshenia</taxon>
    </lineage>
</organism>
<accession>A0A926CZU0</accession>
<reference evidence="2" key="1">
    <citation type="submission" date="2020-08" db="EMBL/GenBank/DDBJ databases">
        <title>Genome public.</title>
        <authorList>
            <person name="Liu C."/>
            <person name="Sun Q."/>
        </authorList>
    </citation>
    <scope>NUCLEOTIDE SEQUENCE</scope>
    <source>
        <strain evidence="2">NSJ-44</strain>
    </source>
</reference>
<dbReference type="EMBL" id="JACRSO010000001">
    <property type="protein sequence ID" value="MBC8528389.1"/>
    <property type="molecule type" value="Genomic_DNA"/>
</dbReference>
<dbReference type="Proteomes" id="UP000654279">
    <property type="component" value="Unassembled WGS sequence"/>
</dbReference>
<gene>
    <name evidence="2" type="ORF">H8699_02910</name>
</gene>
<feature type="domain" description="D-alanyl-D-alanine carboxypeptidase-like core" evidence="1">
    <location>
        <begin position="37"/>
        <end position="161"/>
    </location>
</feature>
<keyword evidence="3" id="KW-1185">Reference proteome</keyword>
<comment type="caution">
    <text evidence="2">The sequence shown here is derived from an EMBL/GenBank/DDBJ whole genome shotgun (WGS) entry which is preliminary data.</text>
</comment>
<evidence type="ECO:0000259" key="1">
    <source>
        <dbReference type="Pfam" id="PF02557"/>
    </source>
</evidence>
<dbReference type="Gene3D" id="3.30.1380.10">
    <property type="match status" value="1"/>
</dbReference>
<dbReference type="RefSeq" id="WP_249284409.1">
    <property type="nucleotide sequence ID" value="NZ_JACRSO010000001.1"/>
</dbReference>
<name>A0A926CZU0_9FIRM</name>
<sequence>MREEQIPLLVNAAHAYVGKPMDLVAVDAAHPGILLCRAAQQALNGLLAAIGGVGKILPVSGYRPRSEQEAIYAASLRENGREFTRKYVALPGHSEHETGLAIDLGENKPPIDFIRPAFPDGGICGQFKARAAEFGFILRYPADKEAVTGIAHEPWHFRYVGPEHAQAMAREGLTLEEYVARLLKTAR</sequence>
<proteinExistence type="predicted"/>
<dbReference type="InterPro" id="IPR009045">
    <property type="entry name" value="Zn_M74/Hedgehog-like"/>
</dbReference>